<dbReference type="Pfam" id="PF04306">
    <property type="entry name" value="DUF456"/>
    <property type="match status" value="1"/>
</dbReference>
<evidence type="ECO:0000313" key="2">
    <source>
        <dbReference type="EMBL" id="POY38037.1"/>
    </source>
</evidence>
<keyword evidence="1" id="KW-0472">Membrane</keyword>
<feature type="transmembrane region" description="Helical" evidence="1">
    <location>
        <begin position="88"/>
        <end position="111"/>
    </location>
</feature>
<dbReference type="OrthoDB" id="9808460at2"/>
<dbReference type="PANTHER" id="PTHR39165">
    <property type="entry name" value="IG HYPOTHETICAL 17883"/>
    <property type="match status" value="1"/>
</dbReference>
<keyword evidence="1" id="KW-1133">Transmembrane helix</keyword>
<keyword evidence="1" id="KW-0812">Transmembrane</keyword>
<organism evidence="2 3">
    <name type="scientific">Solitalea longa</name>
    <dbReference type="NCBI Taxonomy" id="2079460"/>
    <lineage>
        <taxon>Bacteria</taxon>
        <taxon>Pseudomonadati</taxon>
        <taxon>Bacteroidota</taxon>
        <taxon>Sphingobacteriia</taxon>
        <taxon>Sphingobacteriales</taxon>
        <taxon>Sphingobacteriaceae</taxon>
        <taxon>Solitalea</taxon>
    </lineage>
</organism>
<comment type="caution">
    <text evidence="2">The sequence shown here is derived from an EMBL/GenBank/DDBJ whole genome shotgun (WGS) entry which is preliminary data.</text>
</comment>
<evidence type="ECO:0000313" key="3">
    <source>
        <dbReference type="Proteomes" id="UP000236893"/>
    </source>
</evidence>
<reference evidence="2 3" key="1">
    <citation type="submission" date="2018-01" db="EMBL/GenBank/DDBJ databases">
        <authorList>
            <person name="Gaut B.S."/>
            <person name="Morton B.R."/>
            <person name="Clegg M.T."/>
            <person name="Duvall M.R."/>
        </authorList>
    </citation>
    <scope>NUCLEOTIDE SEQUENCE [LARGE SCALE GENOMIC DNA]</scope>
    <source>
        <strain evidence="2 3">HR-AV</strain>
    </source>
</reference>
<dbReference type="Proteomes" id="UP000236893">
    <property type="component" value="Unassembled WGS sequence"/>
</dbReference>
<keyword evidence="3" id="KW-1185">Reference proteome</keyword>
<sequence>MDIILIALGLLCLIIGFLGSFLPALPGPPVSWLALLLLHFTDKVQYCTQFLVITAIVVLIVAVLDYYIPIYGTKKLGGTAYGQRGATVGLIVGLFLGPLGIILGPFVGAFIGELIHDNKDVKKAIRSGWGAFLGFIAGTVMKMAVCIVFAFYFIKDWLVSYF</sequence>
<evidence type="ECO:0000256" key="1">
    <source>
        <dbReference type="SAM" id="Phobius"/>
    </source>
</evidence>
<gene>
    <name evidence="2" type="ORF">C3K47_05810</name>
</gene>
<name>A0A2S5A6X0_9SPHI</name>
<dbReference type="InterPro" id="IPR007403">
    <property type="entry name" value="DUF456"/>
</dbReference>
<dbReference type="PANTHER" id="PTHR39165:SF1">
    <property type="entry name" value="DUF456 DOMAIN-CONTAINING PROTEIN"/>
    <property type="match status" value="1"/>
</dbReference>
<dbReference type="EMBL" id="PQVF01000003">
    <property type="protein sequence ID" value="POY38037.1"/>
    <property type="molecule type" value="Genomic_DNA"/>
</dbReference>
<dbReference type="AlphaFoldDB" id="A0A2S5A6X0"/>
<dbReference type="RefSeq" id="WP_103788167.1">
    <property type="nucleotide sequence ID" value="NZ_PQVF01000003.1"/>
</dbReference>
<feature type="transmembrane region" description="Helical" evidence="1">
    <location>
        <begin position="131"/>
        <end position="154"/>
    </location>
</feature>
<proteinExistence type="predicted"/>
<protein>
    <submittedName>
        <fullName evidence="2">DUF456 domain-containing protein</fullName>
    </submittedName>
</protein>
<feature type="transmembrane region" description="Helical" evidence="1">
    <location>
        <begin position="50"/>
        <end position="68"/>
    </location>
</feature>
<accession>A0A2S5A6X0</accession>